<evidence type="ECO:0000256" key="5">
    <source>
        <dbReference type="PIRSR" id="PIRSR602401-1"/>
    </source>
</evidence>
<dbReference type="Proteomes" id="UP000827092">
    <property type="component" value="Unassembled WGS sequence"/>
</dbReference>
<dbReference type="EMBL" id="JAFNEN010001197">
    <property type="protein sequence ID" value="KAG8174507.1"/>
    <property type="molecule type" value="Genomic_DNA"/>
</dbReference>
<evidence type="ECO:0008006" key="8">
    <source>
        <dbReference type="Google" id="ProtNLM"/>
    </source>
</evidence>
<dbReference type="GO" id="GO:0005737">
    <property type="term" value="C:cytoplasm"/>
    <property type="evidence" value="ECO:0007669"/>
    <property type="project" value="TreeGrafter"/>
</dbReference>
<keyword evidence="5" id="KW-0349">Heme</keyword>
<evidence type="ECO:0000313" key="6">
    <source>
        <dbReference type="EMBL" id="KAG8174507.1"/>
    </source>
</evidence>
<evidence type="ECO:0000256" key="1">
    <source>
        <dbReference type="ARBA" id="ARBA00010617"/>
    </source>
</evidence>
<evidence type="ECO:0000256" key="3">
    <source>
        <dbReference type="ARBA" id="ARBA00023004"/>
    </source>
</evidence>
<gene>
    <name evidence="6" type="ORF">JTE90_018902</name>
</gene>
<name>A0AAV6TR60_9ARAC</name>
<keyword evidence="2 5" id="KW-0479">Metal-binding</keyword>
<comment type="similarity">
    <text evidence="1">Belongs to the cytochrome P450 family.</text>
</comment>
<dbReference type="GO" id="GO:0005506">
    <property type="term" value="F:iron ion binding"/>
    <property type="evidence" value="ECO:0007669"/>
    <property type="project" value="InterPro"/>
</dbReference>
<dbReference type="InterPro" id="IPR002401">
    <property type="entry name" value="Cyt_P450_E_grp-I"/>
</dbReference>
<dbReference type="AlphaFoldDB" id="A0AAV6TR60"/>
<feature type="binding site" description="axial binding residue" evidence="5">
    <location>
        <position position="304"/>
    </location>
    <ligand>
        <name>heme</name>
        <dbReference type="ChEBI" id="CHEBI:30413"/>
    </ligand>
    <ligandPart>
        <name>Fe</name>
        <dbReference type="ChEBI" id="CHEBI:18248"/>
    </ligandPart>
</feature>
<evidence type="ECO:0000256" key="2">
    <source>
        <dbReference type="ARBA" id="ARBA00022723"/>
    </source>
</evidence>
<protein>
    <recommendedName>
        <fullName evidence="8">Cytochrome P450</fullName>
    </recommendedName>
</protein>
<comment type="cofactor">
    <cofactor evidence="5">
        <name>heme</name>
        <dbReference type="ChEBI" id="CHEBI:30413"/>
    </cofactor>
</comment>
<dbReference type="PANTHER" id="PTHR24300:SF375">
    <property type="entry name" value="CYTOCHROME P450 FAMILY"/>
    <property type="match status" value="1"/>
</dbReference>
<dbReference type="PANTHER" id="PTHR24300">
    <property type="entry name" value="CYTOCHROME P450 508A4-RELATED"/>
    <property type="match status" value="1"/>
</dbReference>
<keyword evidence="4" id="KW-0503">Monooxygenase</keyword>
<dbReference type="Gene3D" id="1.10.630.10">
    <property type="entry name" value="Cytochrome P450"/>
    <property type="match status" value="1"/>
</dbReference>
<keyword evidence="3 5" id="KW-0408">Iron</keyword>
<dbReference type="GO" id="GO:0020037">
    <property type="term" value="F:heme binding"/>
    <property type="evidence" value="ECO:0007669"/>
    <property type="project" value="InterPro"/>
</dbReference>
<dbReference type="InterPro" id="IPR001128">
    <property type="entry name" value="Cyt_P450"/>
</dbReference>
<keyword evidence="7" id="KW-1185">Reference proteome</keyword>
<dbReference type="GO" id="GO:0006082">
    <property type="term" value="P:organic acid metabolic process"/>
    <property type="evidence" value="ECO:0007669"/>
    <property type="project" value="TreeGrafter"/>
</dbReference>
<evidence type="ECO:0000256" key="4">
    <source>
        <dbReference type="ARBA" id="ARBA00023033"/>
    </source>
</evidence>
<proteinExistence type="inferred from homology"/>
<dbReference type="GO" id="GO:0006805">
    <property type="term" value="P:xenobiotic metabolic process"/>
    <property type="evidence" value="ECO:0007669"/>
    <property type="project" value="TreeGrafter"/>
</dbReference>
<accession>A0AAV6TR60</accession>
<dbReference type="Pfam" id="PF00067">
    <property type="entry name" value="p450"/>
    <property type="match status" value="1"/>
</dbReference>
<keyword evidence="4" id="KW-0560">Oxidoreductase</keyword>
<dbReference type="InterPro" id="IPR036396">
    <property type="entry name" value="Cyt_P450_sf"/>
</dbReference>
<dbReference type="SUPFAM" id="SSF48264">
    <property type="entry name" value="Cytochrome P450"/>
    <property type="match status" value="1"/>
</dbReference>
<organism evidence="6 7">
    <name type="scientific">Oedothorax gibbosus</name>
    <dbReference type="NCBI Taxonomy" id="931172"/>
    <lineage>
        <taxon>Eukaryota</taxon>
        <taxon>Metazoa</taxon>
        <taxon>Ecdysozoa</taxon>
        <taxon>Arthropoda</taxon>
        <taxon>Chelicerata</taxon>
        <taxon>Arachnida</taxon>
        <taxon>Araneae</taxon>
        <taxon>Araneomorphae</taxon>
        <taxon>Entelegynae</taxon>
        <taxon>Araneoidea</taxon>
        <taxon>Linyphiidae</taxon>
        <taxon>Erigoninae</taxon>
        <taxon>Oedothorax</taxon>
    </lineage>
</organism>
<reference evidence="6 7" key="1">
    <citation type="journal article" date="2022" name="Nat. Ecol. Evol.">
        <title>A masculinizing supergene underlies an exaggerated male reproductive morph in a spider.</title>
        <authorList>
            <person name="Hendrickx F."/>
            <person name="De Corte Z."/>
            <person name="Sonet G."/>
            <person name="Van Belleghem S.M."/>
            <person name="Kostlbacher S."/>
            <person name="Vangestel C."/>
        </authorList>
    </citation>
    <scope>NUCLEOTIDE SEQUENCE [LARGE SCALE GENOMIC DNA]</scope>
    <source>
        <strain evidence="6">W744_W776</strain>
    </source>
</reference>
<dbReference type="InterPro" id="IPR050182">
    <property type="entry name" value="Cytochrome_P450_fam2"/>
</dbReference>
<dbReference type="GO" id="GO:0016712">
    <property type="term" value="F:oxidoreductase activity, acting on paired donors, with incorporation or reduction of molecular oxygen, reduced flavin or flavoprotein as one donor, and incorporation of one atom of oxygen"/>
    <property type="evidence" value="ECO:0007669"/>
    <property type="project" value="TreeGrafter"/>
</dbReference>
<evidence type="ECO:0000313" key="7">
    <source>
        <dbReference type="Proteomes" id="UP000827092"/>
    </source>
</evidence>
<sequence length="368" mass="42292">MKDDGFGAGHEWEELLQEAIGEVISRIQSSQGQTIDVDTVLGGTFTNTVMLMLFGYRLPYEEVQQMEETMTIAMQQSPPLDPCIFLPAIVNTLFFPRKFIDRIKKFSDYVQKCIEDKVESKQNLEQKKFIKGYFQKIQENSRMELGNSFTDDSLLRNTRTLMFGSRTKVKALHWLLVAMAEYPEKQLKVHQELDAVLGKDHVLNRYADRTSVPYTFAAVLESMRWKTMMYLNALRVFSEDTTLQGYKIAKGTLLVTNFWAVHNDTRYWKDPELFEPERFLTADKKSVIFKQDSFIPLSVGRRDCAGKLMAISGMLLYFAAIMQKFKVLPEEEGITVKEQCIGANCTAVSRSIGKVKTKGVRLRFIARD</sequence>
<dbReference type="PRINTS" id="PR00463">
    <property type="entry name" value="EP450I"/>
</dbReference>
<comment type="caution">
    <text evidence="6">The sequence shown here is derived from an EMBL/GenBank/DDBJ whole genome shotgun (WGS) entry which is preliminary data.</text>
</comment>